<protein>
    <submittedName>
        <fullName evidence="1">Uncharacterized protein</fullName>
    </submittedName>
</protein>
<evidence type="ECO:0000313" key="1">
    <source>
        <dbReference type="EMBL" id="CAB4194614.1"/>
    </source>
</evidence>
<gene>
    <name evidence="1" type="ORF">UFOVP1264_69</name>
</gene>
<name>A0A6J5RRY4_9CAUD</name>
<organism evidence="1">
    <name type="scientific">uncultured Caudovirales phage</name>
    <dbReference type="NCBI Taxonomy" id="2100421"/>
    <lineage>
        <taxon>Viruses</taxon>
        <taxon>Duplodnaviria</taxon>
        <taxon>Heunggongvirae</taxon>
        <taxon>Uroviricota</taxon>
        <taxon>Caudoviricetes</taxon>
        <taxon>Peduoviridae</taxon>
        <taxon>Maltschvirus</taxon>
        <taxon>Maltschvirus maltsch</taxon>
    </lineage>
</organism>
<dbReference type="EMBL" id="LR797213">
    <property type="protein sequence ID" value="CAB4194614.1"/>
    <property type="molecule type" value="Genomic_DNA"/>
</dbReference>
<accession>A0A6J5RRY4</accession>
<reference evidence="1" key="1">
    <citation type="submission" date="2020-05" db="EMBL/GenBank/DDBJ databases">
        <authorList>
            <person name="Chiriac C."/>
            <person name="Salcher M."/>
            <person name="Ghai R."/>
            <person name="Kavagutti S V."/>
        </authorList>
    </citation>
    <scope>NUCLEOTIDE SEQUENCE</scope>
</reference>
<proteinExistence type="predicted"/>
<sequence length="54" mass="6378">MKKKFNVSNQELTDLMTKHKDLLPILINPFKPAETRLKDFCLAYLRKIGELEDE</sequence>